<dbReference type="KEGG" id="ztr:MYCGRDRAFT_93872"/>
<sequence length="155" mass="17727">MQSTKYEPLGPEYSSQWKTTSTMIRCKSFEAEPLRTRSHVRASQDDAECRRLLRLMGSAFICGLNPERQVKTLRSNRRTTYLPRRESSRVKATTTDDCGVHQSYMPVLECRQAPAREPTLRAFRKSKNPRLDPTPSQQPTSTSFGHISTSGQYRA</sequence>
<protein>
    <submittedName>
        <fullName evidence="2">Uncharacterized protein</fullName>
    </submittedName>
</protein>
<proteinExistence type="predicted"/>
<dbReference type="GeneID" id="13393631"/>
<gene>
    <name evidence="2" type="ORF">MYCGRDRAFT_93872</name>
</gene>
<dbReference type="HOGENOM" id="CLU_1696903_0_0_1"/>
<dbReference type="EMBL" id="CM001201">
    <property type="protein sequence ID" value="EGP86462.1"/>
    <property type="molecule type" value="Genomic_DNA"/>
</dbReference>
<feature type="compositionally biased region" description="Polar residues" evidence="1">
    <location>
        <begin position="134"/>
        <end position="155"/>
    </location>
</feature>
<keyword evidence="3" id="KW-1185">Reference proteome</keyword>
<name>F9XDB2_ZYMTI</name>
<dbReference type="Proteomes" id="UP000008062">
    <property type="component" value="Chromosome 6"/>
</dbReference>
<evidence type="ECO:0000313" key="2">
    <source>
        <dbReference type="EMBL" id="EGP86462.1"/>
    </source>
</evidence>
<organism evidence="2 3">
    <name type="scientific">Zymoseptoria tritici (strain CBS 115943 / IPO323)</name>
    <name type="common">Speckled leaf blotch fungus</name>
    <name type="synonym">Septoria tritici</name>
    <dbReference type="NCBI Taxonomy" id="336722"/>
    <lineage>
        <taxon>Eukaryota</taxon>
        <taxon>Fungi</taxon>
        <taxon>Dikarya</taxon>
        <taxon>Ascomycota</taxon>
        <taxon>Pezizomycotina</taxon>
        <taxon>Dothideomycetes</taxon>
        <taxon>Dothideomycetidae</taxon>
        <taxon>Mycosphaerellales</taxon>
        <taxon>Mycosphaerellaceae</taxon>
        <taxon>Zymoseptoria</taxon>
    </lineage>
</organism>
<feature type="region of interest" description="Disordered" evidence="1">
    <location>
        <begin position="115"/>
        <end position="155"/>
    </location>
</feature>
<evidence type="ECO:0000313" key="3">
    <source>
        <dbReference type="Proteomes" id="UP000008062"/>
    </source>
</evidence>
<accession>F9XDB2</accession>
<evidence type="ECO:0000256" key="1">
    <source>
        <dbReference type="SAM" id="MobiDB-lite"/>
    </source>
</evidence>
<reference evidence="2 3" key="1">
    <citation type="journal article" date="2011" name="PLoS Genet.">
        <title>Finished genome of the fungal wheat pathogen Mycosphaerella graminicola reveals dispensome structure, chromosome plasticity, and stealth pathogenesis.</title>
        <authorList>
            <person name="Goodwin S.B."/>
            <person name="Ben M'barek S."/>
            <person name="Dhillon B."/>
            <person name="Wittenberg A.H.J."/>
            <person name="Crane C.F."/>
            <person name="Hane J.K."/>
            <person name="Foster A.J."/>
            <person name="Van der Lee T.A.J."/>
            <person name="Grimwood J."/>
            <person name="Aerts A."/>
            <person name="Antoniw J."/>
            <person name="Bailey A."/>
            <person name="Bluhm B."/>
            <person name="Bowler J."/>
            <person name="Bristow J."/>
            <person name="van der Burgt A."/>
            <person name="Canto-Canche B."/>
            <person name="Churchill A.C.L."/>
            <person name="Conde-Ferraez L."/>
            <person name="Cools H.J."/>
            <person name="Coutinho P.M."/>
            <person name="Csukai M."/>
            <person name="Dehal P."/>
            <person name="De Wit P."/>
            <person name="Donzelli B."/>
            <person name="van de Geest H.C."/>
            <person name="van Ham R.C.H.J."/>
            <person name="Hammond-Kosack K.E."/>
            <person name="Henrissat B."/>
            <person name="Kilian A."/>
            <person name="Kobayashi A.K."/>
            <person name="Koopmann E."/>
            <person name="Kourmpetis Y."/>
            <person name="Kuzniar A."/>
            <person name="Lindquist E."/>
            <person name="Lombard V."/>
            <person name="Maliepaard C."/>
            <person name="Martins N."/>
            <person name="Mehrabi R."/>
            <person name="Nap J.P.H."/>
            <person name="Ponomarenko A."/>
            <person name="Rudd J.J."/>
            <person name="Salamov A."/>
            <person name="Schmutz J."/>
            <person name="Schouten H.J."/>
            <person name="Shapiro H."/>
            <person name="Stergiopoulos I."/>
            <person name="Torriani S.F.F."/>
            <person name="Tu H."/>
            <person name="de Vries R.P."/>
            <person name="Waalwijk C."/>
            <person name="Ware S.B."/>
            <person name="Wiebenga A."/>
            <person name="Zwiers L.-H."/>
            <person name="Oliver R.P."/>
            <person name="Grigoriev I.V."/>
            <person name="Kema G.H.J."/>
        </authorList>
    </citation>
    <scope>NUCLEOTIDE SEQUENCE [LARGE SCALE GENOMIC DNA]</scope>
    <source>
        <strain evidence="3">CBS 115943 / IPO323</strain>
    </source>
</reference>
<dbReference type="AlphaFoldDB" id="F9XDB2"/>
<dbReference type="RefSeq" id="XP_003851486.1">
    <property type="nucleotide sequence ID" value="XM_003851438.1"/>
</dbReference>
<dbReference type="InParanoid" id="F9XDB2"/>